<gene>
    <name evidence="5" type="ORF">EFBL_2880</name>
</gene>
<reference evidence="6" key="1">
    <citation type="submission" date="2017-07" db="EMBL/GenBank/DDBJ databases">
        <title>Draft genome sequence of Effusibacillus lacus strain skLN1.</title>
        <authorList>
            <person name="Watanabe M."/>
            <person name="Kojima H."/>
            <person name="Fukui M."/>
        </authorList>
    </citation>
    <scope>NUCLEOTIDE SEQUENCE [LARGE SCALE GENOMIC DNA]</scope>
    <source>
        <strain evidence="6">skLN1</strain>
    </source>
</reference>
<dbReference type="RefSeq" id="WP_096182937.1">
    <property type="nucleotide sequence ID" value="NZ_BDUF01000086.1"/>
</dbReference>
<protein>
    <submittedName>
        <fullName evidence="5">Phosphonate-binding protein</fullName>
    </submittedName>
</protein>
<dbReference type="PANTHER" id="PTHR35841:SF1">
    <property type="entry name" value="PHOSPHONATES-BINDING PERIPLASMIC PROTEIN"/>
    <property type="match status" value="1"/>
</dbReference>
<proteinExistence type="inferred from homology"/>
<dbReference type="NCBIfam" id="TIGR01098">
    <property type="entry name" value="3A0109s03R"/>
    <property type="match status" value="1"/>
</dbReference>
<dbReference type="OrthoDB" id="9776786at2"/>
<dbReference type="GO" id="GO:0055085">
    <property type="term" value="P:transmembrane transport"/>
    <property type="evidence" value="ECO:0007669"/>
    <property type="project" value="InterPro"/>
</dbReference>
<evidence type="ECO:0000256" key="2">
    <source>
        <dbReference type="ARBA" id="ARBA00022729"/>
    </source>
</evidence>
<comment type="caution">
    <text evidence="5">The sequence shown here is derived from an EMBL/GenBank/DDBJ whole genome shotgun (WGS) entry which is preliminary data.</text>
</comment>
<dbReference type="PANTHER" id="PTHR35841">
    <property type="entry name" value="PHOSPHONATES-BINDING PERIPLASMIC PROTEIN"/>
    <property type="match status" value="1"/>
</dbReference>
<dbReference type="Gene3D" id="3.40.190.10">
    <property type="entry name" value="Periplasmic binding protein-like II"/>
    <property type="match status" value="2"/>
</dbReference>
<dbReference type="AlphaFoldDB" id="A0A292YS22"/>
<comment type="similarity">
    <text evidence="1">Belongs to the phosphate/phosphite/phosphonate binding protein family.</text>
</comment>
<keyword evidence="2 3" id="KW-0732">Signal</keyword>
<dbReference type="Pfam" id="PF12974">
    <property type="entry name" value="Phosphonate-bd"/>
    <property type="match status" value="1"/>
</dbReference>
<dbReference type="GO" id="GO:0043190">
    <property type="term" value="C:ATP-binding cassette (ABC) transporter complex"/>
    <property type="evidence" value="ECO:0007669"/>
    <property type="project" value="InterPro"/>
</dbReference>
<feature type="signal peptide" evidence="3">
    <location>
        <begin position="1"/>
        <end position="20"/>
    </location>
</feature>
<dbReference type="SUPFAM" id="SSF53850">
    <property type="entry name" value="Periplasmic binding protein-like II"/>
    <property type="match status" value="1"/>
</dbReference>
<sequence>MLKKAVMAGLTMVLAAGLLAGCGGGKNQTAPNQGQGGGSAAKGYVPKELKVQFVPSQNAETLEAKAKPLEKLLGDKLGIPVKVSVSTTYNTIIEAMASKQVDVGFLPPTAYVLAKEKGAAEVILQAQRLGVNPDGSSSSDLVDFYRAMVVVKAGSPIKELKDLKGKKVAVQDVTSSAGYVWPAVELKKAGVDPEKDIQAVKVKGHDKGILAVLNGDADAAFVFEDARNTVKKDKPDVFEKVSVLHRTDKIPNDTISVRSDMDKEWISKIQKAFIEIGKDPAGKGIIKDIYTHEGYVESSDKNFDIVREYSKQVGK</sequence>
<dbReference type="Proteomes" id="UP000217785">
    <property type="component" value="Unassembled WGS sequence"/>
</dbReference>
<dbReference type="InterPro" id="IPR001638">
    <property type="entry name" value="Solute-binding_3/MltF_N"/>
</dbReference>
<evidence type="ECO:0000256" key="3">
    <source>
        <dbReference type="SAM" id="SignalP"/>
    </source>
</evidence>
<keyword evidence="6" id="KW-1185">Reference proteome</keyword>
<organism evidence="5 6">
    <name type="scientific">Effusibacillus lacus</name>
    <dbReference type="NCBI Taxonomy" id="1348429"/>
    <lineage>
        <taxon>Bacteria</taxon>
        <taxon>Bacillati</taxon>
        <taxon>Bacillota</taxon>
        <taxon>Bacilli</taxon>
        <taxon>Bacillales</taxon>
        <taxon>Alicyclobacillaceae</taxon>
        <taxon>Effusibacillus</taxon>
    </lineage>
</organism>
<feature type="domain" description="Solute-binding protein family 3/N-terminal" evidence="4">
    <location>
        <begin position="48"/>
        <end position="293"/>
    </location>
</feature>
<feature type="chain" id="PRO_5039071043" evidence="3">
    <location>
        <begin position="21"/>
        <end position="315"/>
    </location>
</feature>
<dbReference type="InterPro" id="IPR005770">
    <property type="entry name" value="PhnD"/>
</dbReference>
<dbReference type="SMART" id="SM00062">
    <property type="entry name" value="PBPb"/>
    <property type="match status" value="1"/>
</dbReference>
<evidence type="ECO:0000259" key="4">
    <source>
        <dbReference type="SMART" id="SM00062"/>
    </source>
</evidence>
<evidence type="ECO:0000313" key="6">
    <source>
        <dbReference type="Proteomes" id="UP000217785"/>
    </source>
</evidence>
<dbReference type="PROSITE" id="PS51257">
    <property type="entry name" value="PROKAR_LIPOPROTEIN"/>
    <property type="match status" value="1"/>
</dbReference>
<name>A0A292YS22_9BACL</name>
<dbReference type="CDD" id="cd01071">
    <property type="entry name" value="PBP2_PhnD_like"/>
    <property type="match status" value="1"/>
</dbReference>
<dbReference type="EMBL" id="BDUF01000086">
    <property type="protein sequence ID" value="GAX91214.1"/>
    <property type="molecule type" value="Genomic_DNA"/>
</dbReference>
<evidence type="ECO:0000256" key="1">
    <source>
        <dbReference type="ARBA" id="ARBA00007162"/>
    </source>
</evidence>
<evidence type="ECO:0000313" key="5">
    <source>
        <dbReference type="EMBL" id="GAX91214.1"/>
    </source>
</evidence>
<accession>A0A292YS22</accession>